<dbReference type="PRINTS" id="PR00081">
    <property type="entry name" value="GDHRDH"/>
</dbReference>
<dbReference type="PANTHER" id="PTHR48107">
    <property type="entry name" value="NADPH-DEPENDENT ALDEHYDE REDUCTASE-LIKE PROTEIN, CHLOROPLASTIC-RELATED"/>
    <property type="match status" value="1"/>
</dbReference>
<sequence length="250" mass="25783">MTSTDGENVDGVALVTGSSRGIGRAIAERLGADGMSVVVNYRSDRAAADEVVAKIEAAGGRATAAQADVTDPAQLRALFDAAEQRFGSLDVLVNNVGTARFSPIAEASDDDFDVLFGTNARATFIALREAANRLRDGGRIVVISSGVTAMNRPGTGLYGAAKAAGDQLVRVLAKELGPRRITVNSVCPGATRTDALAAIQPESVIERMAAETPLGRIAEPGDIADIAAFLASDDSRWVTGQVIHAGGGTF</sequence>
<comment type="caution">
    <text evidence="4">The sequence shown here is derived from an EMBL/GenBank/DDBJ whole genome shotgun (WGS) entry which is preliminary data.</text>
</comment>
<dbReference type="InterPro" id="IPR020904">
    <property type="entry name" value="Sc_DH/Rdtase_CS"/>
</dbReference>
<organism evidence="4 5">
    <name type="scientific">Saccharopolyspora elongata</name>
    <dbReference type="NCBI Taxonomy" id="2530387"/>
    <lineage>
        <taxon>Bacteria</taxon>
        <taxon>Bacillati</taxon>
        <taxon>Actinomycetota</taxon>
        <taxon>Actinomycetes</taxon>
        <taxon>Pseudonocardiales</taxon>
        <taxon>Pseudonocardiaceae</taxon>
        <taxon>Saccharopolyspora</taxon>
    </lineage>
</organism>
<evidence type="ECO:0000313" key="4">
    <source>
        <dbReference type="EMBL" id="TDD54286.1"/>
    </source>
</evidence>
<dbReference type="PRINTS" id="PR00080">
    <property type="entry name" value="SDRFAMILY"/>
</dbReference>
<dbReference type="SMART" id="SM00822">
    <property type="entry name" value="PKS_KR"/>
    <property type="match status" value="1"/>
</dbReference>
<proteinExistence type="inferred from homology"/>
<dbReference type="PANTHER" id="PTHR48107:SF7">
    <property type="entry name" value="RE15974P"/>
    <property type="match status" value="1"/>
</dbReference>
<dbReference type="Proteomes" id="UP000294947">
    <property type="component" value="Unassembled WGS sequence"/>
</dbReference>
<dbReference type="SUPFAM" id="SSF51735">
    <property type="entry name" value="NAD(P)-binding Rossmann-fold domains"/>
    <property type="match status" value="1"/>
</dbReference>
<reference evidence="4 5" key="1">
    <citation type="submission" date="2019-03" db="EMBL/GenBank/DDBJ databases">
        <title>Draft genome sequences of novel Actinobacteria.</title>
        <authorList>
            <person name="Sahin N."/>
            <person name="Ay H."/>
            <person name="Saygin H."/>
        </authorList>
    </citation>
    <scope>NUCLEOTIDE SEQUENCE [LARGE SCALE GENOMIC DNA]</scope>
    <source>
        <strain evidence="4 5">7K502</strain>
    </source>
</reference>
<comment type="similarity">
    <text evidence="1">Belongs to the short-chain dehydrogenases/reductases (SDR) family.</text>
</comment>
<keyword evidence="2" id="KW-0560">Oxidoreductase</keyword>
<dbReference type="GO" id="GO:0016614">
    <property type="term" value="F:oxidoreductase activity, acting on CH-OH group of donors"/>
    <property type="evidence" value="ECO:0007669"/>
    <property type="project" value="UniProtKB-ARBA"/>
</dbReference>
<dbReference type="Gene3D" id="3.40.50.720">
    <property type="entry name" value="NAD(P)-binding Rossmann-like Domain"/>
    <property type="match status" value="1"/>
</dbReference>
<dbReference type="EMBL" id="SMKW01000006">
    <property type="protein sequence ID" value="TDD54286.1"/>
    <property type="molecule type" value="Genomic_DNA"/>
</dbReference>
<evidence type="ECO:0000313" key="5">
    <source>
        <dbReference type="Proteomes" id="UP000294947"/>
    </source>
</evidence>
<evidence type="ECO:0000259" key="3">
    <source>
        <dbReference type="SMART" id="SM00822"/>
    </source>
</evidence>
<dbReference type="InterPro" id="IPR002347">
    <property type="entry name" value="SDR_fam"/>
</dbReference>
<evidence type="ECO:0000256" key="2">
    <source>
        <dbReference type="ARBA" id="ARBA00023002"/>
    </source>
</evidence>
<accession>A0A4R4Z8K9</accession>
<feature type="domain" description="Ketoreductase" evidence="3">
    <location>
        <begin position="11"/>
        <end position="189"/>
    </location>
</feature>
<dbReference type="InterPro" id="IPR057326">
    <property type="entry name" value="KR_dom"/>
</dbReference>
<keyword evidence="5" id="KW-1185">Reference proteome</keyword>
<protein>
    <submittedName>
        <fullName evidence="4">SDR family oxidoreductase</fullName>
    </submittedName>
</protein>
<gene>
    <name evidence="4" type="ORF">E1288_06715</name>
</gene>
<dbReference type="OrthoDB" id="9803333at2"/>
<dbReference type="FunFam" id="3.40.50.720:FF:000084">
    <property type="entry name" value="Short-chain dehydrogenase reductase"/>
    <property type="match status" value="1"/>
</dbReference>
<name>A0A4R4Z8K9_9PSEU</name>
<evidence type="ECO:0000256" key="1">
    <source>
        <dbReference type="ARBA" id="ARBA00006484"/>
    </source>
</evidence>
<dbReference type="Pfam" id="PF13561">
    <property type="entry name" value="adh_short_C2"/>
    <property type="match status" value="1"/>
</dbReference>
<dbReference type="AlphaFoldDB" id="A0A4R4Z8K9"/>
<dbReference type="PROSITE" id="PS00061">
    <property type="entry name" value="ADH_SHORT"/>
    <property type="match status" value="1"/>
</dbReference>
<dbReference type="InterPro" id="IPR036291">
    <property type="entry name" value="NAD(P)-bd_dom_sf"/>
</dbReference>